<dbReference type="Gene3D" id="3.90.230.10">
    <property type="entry name" value="Creatinase/methionine aminopeptidase superfamily"/>
    <property type="match status" value="1"/>
</dbReference>
<reference evidence="9" key="2">
    <citation type="submission" date="2025-08" db="UniProtKB">
        <authorList>
            <consortium name="RefSeq"/>
        </authorList>
    </citation>
    <scope>IDENTIFICATION</scope>
    <source>
        <tissue evidence="9">Adult</tissue>
    </source>
</reference>
<feature type="binding site" evidence="5">
    <location>
        <position position="244"/>
    </location>
    <ligand>
        <name>substrate</name>
    </ligand>
</feature>
<evidence type="ECO:0000313" key="9">
    <source>
        <dbReference type="RefSeq" id="XP_049302024.1"/>
    </source>
</evidence>
<feature type="binding site" evidence="5">
    <location>
        <position position="300"/>
    </location>
    <ligand>
        <name>a divalent metal cation</name>
        <dbReference type="ChEBI" id="CHEBI:60240"/>
        <label>1</label>
    </ligand>
</feature>
<evidence type="ECO:0000256" key="1">
    <source>
        <dbReference type="ARBA" id="ARBA00022438"/>
    </source>
</evidence>
<reference evidence="8" key="1">
    <citation type="submission" date="2025-05" db="UniProtKB">
        <authorList>
            <consortium name="RefSeq"/>
        </authorList>
    </citation>
    <scope>NUCLEOTIDE SEQUENCE [LARGE SCALE GENOMIC DNA]</scope>
</reference>
<comment type="similarity">
    <text evidence="5">Belongs to the peptidase M24A family. Methionine aminopeptidase type 1 subfamily.</text>
</comment>
<dbReference type="InterPro" id="IPR002467">
    <property type="entry name" value="Pept_M24A_MAP1"/>
</dbReference>
<name>A0ABM3IYF6_BACDO</name>
<dbReference type="GO" id="GO:0004177">
    <property type="term" value="F:aminopeptidase activity"/>
    <property type="evidence" value="ECO:0007669"/>
    <property type="project" value="UniProtKB-KW"/>
</dbReference>
<feature type="binding site" evidence="5">
    <location>
        <position position="146"/>
    </location>
    <ligand>
        <name>substrate</name>
    </ligand>
</feature>
<evidence type="ECO:0000259" key="7">
    <source>
        <dbReference type="Pfam" id="PF00557"/>
    </source>
</evidence>
<evidence type="ECO:0000313" key="8">
    <source>
        <dbReference type="Proteomes" id="UP001652620"/>
    </source>
</evidence>
<dbReference type="EC" id="3.4.11.18" evidence="6"/>
<feature type="binding site" evidence="5">
    <location>
        <position position="269"/>
    </location>
    <ligand>
        <name>a divalent metal cation</name>
        <dbReference type="ChEBI" id="CHEBI:60240"/>
        <label>2</label>
        <note>catalytic</note>
    </ligand>
</feature>
<feature type="binding site" evidence="5">
    <location>
        <position position="300"/>
    </location>
    <ligand>
        <name>a divalent metal cation</name>
        <dbReference type="ChEBI" id="CHEBI:60240"/>
        <label>2</label>
        <note>catalytic</note>
    </ligand>
</feature>
<dbReference type="PANTHER" id="PTHR43330:SF8">
    <property type="entry name" value="METHIONINE AMINOPEPTIDASE 1D, MITOCHONDRIAL"/>
    <property type="match status" value="1"/>
</dbReference>
<dbReference type="Pfam" id="PF00557">
    <property type="entry name" value="Peptidase_M24"/>
    <property type="match status" value="1"/>
</dbReference>
<keyword evidence="2 5" id="KW-0645">Protease</keyword>
<dbReference type="InterPro" id="IPR001714">
    <property type="entry name" value="Pept_M24_MAP"/>
</dbReference>
<dbReference type="HAMAP" id="MF_01974">
    <property type="entry name" value="MetAP_1"/>
    <property type="match status" value="1"/>
</dbReference>
<comment type="cofactor">
    <cofactor evidence="5">
        <name>Co(2+)</name>
        <dbReference type="ChEBI" id="CHEBI:48828"/>
    </cofactor>
    <cofactor evidence="5">
        <name>Zn(2+)</name>
        <dbReference type="ChEBI" id="CHEBI:29105"/>
    </cofactor>
    <cofactor evidence="5">
        <name>Mn(2+)</name>
        <dbReference type="ChEBI" id="CHEBI:29035"/>
    </cofactor>
    <cofactor evidence="5">
        <name>Fe(2+)</name>
        <dbReference type="ChEBI" id="CHEBI:29033"/>
    </cofactor>
    <text evidence="5">Binds 2 divalent metal cations per subunit. Has a high-affinity and a low affinity metal-binding site. The true nature of the physiological cofactor is under debate. The enzyme is active with cobalt, zinc, manganese or divalent iron ions. Most likely, methionine aminopeptidases function as mononuclear Fe(2+)-metalloproteases under physiological conditions, and the catalytically relevant metal-binding site has been assigned to the histidine-containing high-affinity site.</text>
</comment>
<feature type="binding site" evidence="5">
    <location>
        <position position="174"/>
    </location>
    <ligand>
        <name>a divalent metal cation</name>
        <dbReference type="ChEBI" id="CHEBI:60240"/>
        <label>2</label>
        <note>catalytic</note>
    </ligand>
</feature>
<comment type="function">
    <text evidence="6">Cotranslationally removes the N-terminal methionine from nascent proteins. The N-terminal methionine is often cleaved when the second residue in the primary sequence is small and uncharged (Met-Ala-, Cys, Gly, Pro, Ser, Thr, or Val).</text>
</comment>
<dbReference type="SUPFAM" id="SSF55920">
    <property type="entry name" value="Creatinase/aminopeptidase"/>
    <property type="match status" value="1"/>
</dbReference>
<dbReference type="InterPro" id="IPR000994">
    <property type="entry name" value="Pept_M24"/>
</dbReference>
<comment type="catalytic activity">
    <reaction evidence="5 6">
        <text>Release of N-terminal amino acids, preferentially methionine, from peptides and arylamides.</text>
        <dbReference type="EC" id="3.4.11.18"/>
    </reaction>
</comment>
<keyword evidence="8" id="KW-1185">Reference proteome</keyword>
<evidence type="ECO:0000256" key="4">
    <source>
        <dbReference type="ARBA" id="ARBA00022801"/>
    </source>
</evidence>
<accession>A0ABM3IYF6</accession>
<sequence length="317" mass="35259">MVVLTKTEMEKDITIEHKYLVVGHTQMECDSTHSLIERRIKNKQIHLPFQLVESIRAARKNPMPLQVHHLNYKYFLDYESVPMRYSSIRPGRKTGDPTVNKAGTSTGEIDAFAHDQIISAGGYPSPFRYAGFPKSVCTSVNNVACHGIPNERQLVDGDIINVDITVYLNGCHGDCSKTFLVGNVDDLGVYLVKSAEECVQHCINICKPGTPFNAIGRYITDFCNIKKLNVIPAFAGHGLGKSFHEPPEILHYYNSEPGFMRTGMVFTIEPILSLGKPNVNVMEDGWTAVSVDGMRSAQFEHTILITQNGSEALTEIN</sequence>
<dbReference type="PROSITE" id="PS00680">
    <property type="entry name" value="MAP_1"/>
    <property type="match status" value="1"/>
</dbReference>
<protein>
    <recommendedName>
        <fullName evidence="6">Methionine aminopeptidase</fullName>
        <ecNumber evidence="6">3.4.11.18</ecNumber>
    </recommendedName>
</protein>
<keyword evidence="3 5" id="KW-0479">Metal-binding</keyword>
<feature type="binding site" evidence="5">
    <location>
        <position position="174"/>
    </location>
    <ligand>
        <name>a divalent metal cation</name>
        <dbReference type="ChEBI" id="CHEBI:60240"/>
        <label>1</label>
    </ligand>
</feature>
<keyword evidence="1 5" id="KW-0031">Aminopeptidase</keyword>
<evidence type="ECO:0000256" key="2">
    <source>
        <dbReference type="ARBA" id="ARBA00022670"/>
    </source>
</evidence>
<dbReference type="InterPro" id="IPR036005">
    <property type="entry name" value="Creatinase/aminopeptidase-like"/>
</dbReference>
<keyword evidence="4 5" id="KW-0378">Hydrolase</keyword>
<dbReference type="NCBIfam" id="TIGR00500">
    <property type="entry name" value="met_pdase_I"/>
    <property type="match status" value="1"/>
</dbReference>
<feature type="binding site" evidence="5">
    <location>
        <position position="237"/>
    </location>
    <ligand>
        <name>a divalent metal cation</name>
        <dbReference type="ChEBI" id="CHEBI:60240"/>
        <label>2</label>
        <note>catalytic</note>
    </ligand>
</feature>
<dbReference type="PANTHER" id="PTHR43330">
    <property type="entry name" value="METHIONINE AMINOPEPTIDASE"/>
    <property type="match status" value="1"/>
</dbReference>
<dbReference type="Proteomes" id="UP001652620">
    <property type="component" value="Chromosome 1"/>
</dbReference>
<dbReference type="RefSeq" id="XP_049302024.1">
    <property type="nucleotide sequence ID" value="XM_049446067.1"/>
</dbReference>
<evidence type="ECO:0000256" key="6">
    <source>
        <dbReference type="RuleBase" id="RU003653"/>
    </source>
</evidence>
<gene>
    <name evidence="9" type="primary">LOC105223759</name>
</gene>
<evidence type="ECO:0000256" key="5">
    <source>
        <dbReference type="HAMAP-Rule" id="MF_03174"/>
    </source>
</evidence>
<feature type="binding site" evidence="5">
    <location>
        <position position="163"/>
    </location>
    <ligand>
        <name>a divalent metal cation</name>
        <dbReference type="ChEBI" id="CHEBI:60240"/>
        <label>1</label>
    </ligand>
</feature>
<feature type="domain" description="Peptidase M24" evidence="7">
    <location>
        <begin position="101"/>
        <end position="307"/>
    </location>
</feature>
<evidence type="ECO:0000256" key="3">
    <source>
        <dbReference type="ARBA" id="ARBA00022723"/>
    </source>
</evidence>
<dbReference type="GeneID" id="105223759"/>
<dbReference type="PRINTS" id="PR00599">
    <property type="entry name" value="MAPEPTIDASE"/>
</dbReference>
<proteinExistence type="inferred from homology"/>
<dbReference type="CDD" id="cd01086">
    <property type="entry name" value="MetAP1"/>
    <property type="match status" value="1"/>
</dbReference>
<organism evidence="8 9">
    <name type="scientific">Bactrocera dorsalis</name>
    <name type="common">Oriental fruit fly</name>
    <name type="synonym">Dacus dorsalis</name>
    <dbReference type="NCBI Taxonomy" id="27457"/>
    <lineage>
        <taxon>Eukaryota</taxon>
        <taxon>Metazoa</taxon>
        <taxon>Ecdysozoa</taxon>
        <taxon>Arthropoda</taxon>
        <taxon>Hexapoda</taxon>
        <taxon>Insecta</taxon>
        <taxon>Pterygota</taxon>
        <taxon>Neoptera</taxon>
        <taxon>Endopterygota</taxon>
        <taxon>Diptera</taxon>
        <taxon>Brachycera</taxon>
        <taxon>Muscomorpha</taxon>
        <taxon>Tephritoidea</taxon>
        <taxon>Tephritidae</taxon>
        <taxon>Bactrocera</taxon>
        <taxon>Bactrocera</taxon>
    </lineage>
</organism>